<name>A0ABP8L7F5_9BURK</name>
<comment type="caution">
    <text evidence="2">The sequence shown here is derived from an EMBL/GenBank/DDBJ whole genome shotgun (WGS) entry which is preliminary data.</text>
</comment>
<accession>A0ABP8L7F5</accession>
<dbReference type="RefSeq" id="WP_345063336.1">
    <property type="nucleotide sequence ID" value="NZ_BAABEX010000011.1"/>
</dbReference>
<dbReference type="InterPro" id="IPR004323">
    <property type="entry name" value="Ion_tolerance_CutA"/>
</dbReference>
<proteinExistence type="inferred from homology"/>
<dbReference type="EMBL" id="BAABEX010000011">
    <property type="protein sequence ID" value="GAA4423996.1"/>
    <property type="molecule type" value="Genomic_DNA"/>
</dbReference>
<evidence type="ECO:0000313" key="3">
    <source>
        <dbReference type="Proteomes" id="UP001501788"/>
    </source>
</evidence>
<dbReference type="Pfam" id="PF03091">
    <property type="entry name" value="CutA1"/>
    <property type="match status" value="1"/>
</dbReference>
<reference evidence="3" key="1">
    <citation type="journal article" date="2019" name="Int. J. Syst. Evol. Microbiol.">
        <title>The Global Catalogue of Microorganisms (GCM) 10K type strain sequencing project: providing services to taxonomists for standard genome sequencing and annotation.</title>
        <authorList>
            <consortium name="The Broad Institute Genomics Platform"/>
            <consortium name="The Broad Institute Genome Sequencing Center for Infectious Disease"/>
            <person name="Wu L."/>
            <person name="Ma J."/>
        </authorList>
    </citation>
    <scope>NUCLEOTIDE SEQUENCE [LARGE SCALE GENOMIC DNA]</scope>
    <source>
        <strain evidence="3">JCM 31890</strain>
    </source>
</reference>
<protein>
    <submittedName>
        <fullName evidence="2">Divalent-cation tolerance protein CutA</fullName>
    </submittedName>
</protein>
<dbReference type="Gene3D" id="3.30.70.120">
    <property type="match status" value="1"/>
</dbReference>
<dbReference type="Proteomes" id="UP001501788">
    <property type="component" value="Unassembled WGS sequence"/>
</dbReference>
<evidence type="ECO:0000313" key="2">
    <source>
        <dbReference type="EMBL" id="GAA4423996.1"/>
    </source>
</evidence>
<gene>
    <name evidence="2" type="ORF">GCM10023090_16960</name>
</gene>
<dbReference type="SUPFAM" id="SSF54913">
    <property type="entry name" value="GlnB-like"/>
    <property type="match status" value="1"/>
</dbReference>
<sequence length="120" mass="12832">MSSSPALGALADLSVVTTTVADEADATRLAQLAVQQHLAACAQVEAITSHYVWDGALHADREWRVLAKTISARVPALLEQWQEAHPYSLPQLVVQPVQASPAYAAWVHEAVAPSAPVLRC</sequence>
<evidence type="ECO:0000256" key="1">
    <source>
        <dbReference type="ARBA" id="ARBA00010169"/>
    </source>
</evidence>
<dbReference type="InterPro" id="IPR011322">
    <property type="entry name" value="N-reg_PII-like_a/b"/>
</dbReference>
<dbReference type="PANTHER" id="PTHR23419:SF8">
    <property type="entry name" value="FI09726P"/>
    <property type="match status" value="1"/>
</dbReference>
<organism evidence="2 3">
    <name type="scientific">Acidovorax lacteus</name>
    <dbReference type="NCBI Taxonomy" id="1924988"/>
    <lineage>
        <taxon>Bacteria</taxon>
        <taxon>Pseudomonadati</taxon>
        <taxon>Pseudomonadota</taxon>
        <taxon>Betaproteobacteria</taxon>
        <taxon>Burkholderiales</taxon>
        <taxon>Comamonadaceae</taxon>
        <taxon>Acidovorax</taxon>
    </lineage>
</organism>
<keyword evidence="3" id="KW-1185">Reference proteome</keyword>
<dbReference type="InterPro" id="IPR015867">
    <property type="entry name" value="N-reg_PII/ATP_PRibTrfase_C"/>
</dbReference>
<comment type="similarity">
    <text evidence="1">Belongs to the CutA family.</text>
</comment>
<dbReference type="PANTHER" id="PTHR23419">
    <property type="entry name" value="DIVALENT CATION TOLERANCE CUTA-RELATED"/>
    <property type="match status" value="1"/>
</dbReference>